<dbReference type="Proteomes" id="UP001139505">
    <property type="component" value="Unassembled WGS sequence"/>
</dbReference>
<dbReference type="SUPFAM" id="SSF50692">
    <property type="entry name" value="ADC-like"/>
    <property type="match status" value="1"/>
</dbReference>
<dbReference type="Pfam" id="PF04879">
    <property type="entry name" value="Molybdop_Fe4S4"/>
    <property type="match status" value="1"/>
</dbReference>
<evidence type="ECO:0000313" key="10">
    <source>
        <dbReference type="Proteomes" id="UP001139505"/>
    </source>
</evidence>
<organism evidence="8 10">
    <name type="scientific">Mycobacterium montefiorense</name>
    <dbReference type="NCBI Taxonomy" id="154654"/>
    <lineage>
        <taxon>Bacteria</taxon>
        <taxon>Bacillati</taxon>
        <taxon>Actinomycetota</taxon>
        <taxon>Actinomycetes</taxon>
        <taxon>Mycobacteriales</taxon>
        <taxon>Mycobacteriaceae</taxon>
        <taxon>Mycobacterium</taxon>
        <taxon>Mycobacterium simiae complex</taxon>
    </lineage>
</organism>
<keyword evidence="3" id="KW-0479">Metal-binding</keyword>
<evidence type="ECO:0000313" key="9">
    <source>
        <dbReference type="Proteomes" id="UP000245060"/>
    </source>
</evidence>
<dbReference type="InterPro" id="IPR006963">
    <property type="entry name" value="Mopterin_OxRdtase_4Fe-4S_dom"/>
</dbReference>
<dbReference type="GO" id="GO:0046872">
    <property type="term" value="F:metal ion binding"/>
    <property type="evidence" value="ECO:0007669"/>
    <property type="project" value="UniProtKB-KW"/>
</dbReference>
<evidence type="ECO:0000256" key="3">
    <source>
        <dbReference type="ARBA" id="ARBA00022723"/>
    </source>
</evidence>
<evidence type="ECO:0000256" key="2">
    <source>
        <dbReference type="ARBA" id="ARBA00022485"/>
    </source>
</evidence>
<accession>A0AA37UV00</accession>
<sequence>MKTVRSFCRICTSVCGILVDVDGDEVVRVRGDQDHPFSHGYCCPKGRALPLLHHHPDRLERPRIRVDGALQDTSWDACLDDLGTRLKDIIDRHGPQAVGFYFSTMESAGFRMAEALHAAIGTPAKFSPLTIDGTAKPLVSDLVGGFMGLSGRTDLDECDFLMLVGANPVVSHGHAISMPNPTGTVREIAKRGQVWVIDPRRTETARLASGHLAPRPSTDHAVLAYLVREILRDGMKTDVPVQGIDELTAAVEPFTLEHTAAFADVPAAELTRLGEAVRAAKCVAVETGTGVTMTAERANVTQWLAWVLMILTGAMNRPGGTWFHPGFAYQLETFGDLLPVTPVEGSFGPGPRSRPEAQAFINEWPCAVLPDEIAAGNIRALINVGGSLVTSFPETGKLIPALQNLEVFATTEIINNETTELATHVLPTKDPLERPDITIHDILSSQVSVQYSSAVVDPVGERRSMWWVFAEIGRRLGYNLSSLGDPDTSTDDDVLAVLLAGARTKYDEVAATGWAEVPRELPAAWVEEHVGRMGGWRLAPPLLVDQLAALEPTPPLVMVPRRQRRKLNGQLDFLGEAAEILISPQDGAAAGVVSGRRVTVRSANGELTGIAKVDEAMRRGAVSIPHGHHDANVNRLTNKDDIDVVTGMVRYSGIAVSLHPA</sequence>
<reference evidence="7" key="1">
    <citation type="journal article" date="2018" name="Genome Announc.">
        <title>Draft Genome Sequence of Mycobacterium montefiorense Isolated from Japanese Black Salamander (Hynobius nigrescens).</title>
        <authorList>
            <person name="Fukano H."/>
            <person name="Yoshida M."/>
            <person name="Shimizu A."/>
            <person name="Iwao H."/>
            <person name="Katayama Y."/>
            <person name="Omatsu T."/>
            <person name="Mizutani T."/>
            <person name="Kurata O."/>
            <person name="Wada S."/>
            <person name="Hoshino Y."/>
        </authorList>
    </citation>
    <scope>NUCLEOTIDE SEQUENCE</scope>
    <source>
        <strain evidence="7">BS</strain>
    </source>
</reference>
<dbReference type="RefSeq" id="WP_108926175.1">
    <property type="nucleotide sequence ID" value="NZ_BFCH01000036.1"/>
</dbReference>
<keyword evidence="2" id="KW-0004">4Fe-4S</keyword>
<dbReference type="InterPro" id="IPR009010">
    <property type="entry name" value="Asp_de-COase-like_dom_sf"/>
</dbReference>
<dbReference type="SUPFAM" id="SSF53706">
    <property type="entry name" value="Formate dehydrogenase/DMSO reductase, domains 1-3"/>
    <property type="match status" value="1"/>
</dbReference>
<dbReference type="Gene3D" id="3.40.50.740">
    <property type="match status" value="1"/>
</dbReference>
<dbReference type="GO" id="GO:0016491">
    <property type="term" value="F:oxidoreductase activity"/>
    <property type="evidence" value="ECO:0007669"/>
    <property type="project" value="InterPro"/>
</dbReference>
<dbReference type="GO" id="GO:0043546">
    <property type="term" value="F:molybdopterin cofactor binding"/>
    <property type="evidence" value="ECO:0007669"/>
    <property type="project" value="InterPro"/>
</dbReference>
<dbReference type="InterPro" id="IPR027467">
    <property type="entry name" value="MopterinOxRdtase_cofactor_BS"/>
</dbReference>
<comment type="caution">
    <text evidence="8">The sequence shown here is derived from an EMBL/GenBank/DDBJ whole genome shotgun (WGS) entry which is preliminary data.</text>
</comment>
<keyword evidence="4" id="KW-0408">Iron</keyword>
<reference evidence="9" key="2">
    <citation type="submission" date="2018-04" db="EMBL/GenBank/DDBJ databases">
        <title>Draft genome sequence of Mycobacterium montefiorense isolated from Japanese black salamander.</title>
        <authorList>
            <person name="Fukano H."/>
            <person name="Yoshida M."/>
            <person name="Shimizu A."/>
            <person name="Iwao H."/>
            <person name="Kurata O."/>
            <person name="Katayama Y."/>
            <person name="Omatsu T."/>
            <person name="Mizutani T."/>
            <person name="Wada S."/>
            <person name="Hoshino Y."/>
        </authorList>
    </citation>
    <scope>NUCLEOTIDE SEQUENCE [LARGE SCALE GENOMIC DNA]</scope>
    <source>
        <strain evidence="9">BS</strain>
    </source>
</reference>
<name>A0AA37UV00_9MYCO</name>
<dbReference type="SMART" id="SM00926">
    <property type="entry name" value="Molybdop_Fe4S4"/>
    <property type="match status" value="1"/>
</dbReference>
<dbReference type="InterPro" id="IPR050612">
    <property type="entry name" value="Prok_Mopterin_Oxidored"/>
</dbReference>
<dbReference type="AlphaFoldDB" id="A0AA37UV00"/>
<evidence type="ECO:0000256" key="1">
    <source>
        <dbReference type="ARBA" id="ARBA00010312"/>
    </source>
</evidence>
<reference evidence="8" key="4">
    <citation type="submission" date="2022-04" db="EMBL/GenBank/DDBJ databases">
        <authorList>
            <person name="Komine T."/>
            <person name="Fukano H."/>
            <person name="Wada S."/>
        </authorList>
    </citation>
    <scope>NUCLEOTIDE SEQUENCE</scope>
    <source>
        <strain evidence="8">NJB18185</strain>
    </source>
</reference>
<gene>
    <name evidence="7" type="ORF">MmonteBS_50440</name>
    <name evidence="8" type="ORF">NJB18185_36960</name>
</gene>
<keyword evidence="5" id="KW-0411">Iron-sulfur</keyword>
<dbReference type="InterPro" id="IPR006656">
    <property type="entry name" value="Mopterin_OxRdtase"/>
</dbReference>
<dbReference type="Proteomes" id="UP000245060">
    <property type="component" value="Unassembled WGS sequence"/>
</dbReference>
<keyword evidence="9" id="KW-1185">Reference proteome</keyword>
<comment type="similarity">
    <text evidence="1">Belongs to the prokaryotic molybdopterin-containing oxidoreductase family.</text>
</comment>
<dbReference type="Gene3D" id="2.40.40.20">
    <property type="match status" value="1"/>
</dbReference>
<evidence type="ECO:0000256" key="5">
    <source>
        <dbReference type="ARBA" id="ARBA00023014"/>
    </source>
</evidence>
<proteinExistence type="inferred from homology"/>
<dbReference type="CDD" id="cd02775">
    <property type="entry name" value="MopB_CT"/>
    <property type="match status" value="1"/>
</dbReference>
<protein>
    <submittedName>
        <fullName evidence="8">Molybdopterin-binding oxidoreductase</fullName>
    </submittedName>
</protein>
<dbReference type="Pfam" id="PF01568">
    <property type="entry name" value="Molydop_binding"/>
    <property type="match status" value="1"/>
</dbReference>
<dbReference type="EMBL" id="BFCH01000036">
    <property type="protein sequence ID" value="GBG40672.1"/>
    <property type="molecule type" value="Genomic_DNA"/>
</dbReference>
<evidence type="ECO:0000256" key="4">
    <source>
        <dbReference type="ARBA" id="ARBA00023004"/>
    </source>
</evidence>
<dbReference type="GO" id="GO:0051539">
    <property type="term" value="F:4 iron, 4 sulfur cluster binding"/>
    <property type="evidence" value="ECO:0007669"/>
    <property type="project" value="UniProtKB-KW"/>
</dbReference>
<dbReference type="PANTHER" id="PTHR43742:SF6">
    <property type="entry name" value="OXIDOREDUCTASE YYAE-RELATED"/>
    <property type="match status" value="1"/>
</dbReference>
<dbReference type="EMBL" id="BQYH01000027">
    <property type="protein sequence ID" value="GKU73925.1"/>
    <property type="molecule type" value="Genomic_DNA"/>
</dbReference>
<feature type="domain" description="4Fe-4S Mo/W bis-MGD-type" evidence="6">
    <location>
        <begin position="1"/>
        <end position="57"/>
    </location>
</feature>
<dbReference type="PANTHER" id="PTHR43742">
    <property type="entry name" value="TRIMETHYLAMINE-N-OXIDE REDUCTASE"/>
    <property type="match status" value="1"/>
</dbReference>
<dbReference type="Gene3D" id="2.20.25.90">
    <property type="entry name" value="ADC-like domains"/>
    <property type="match status" value="1"/>
</dbReference>
<dbReference type="PROSITE" id="PS00551">
    <property type="entry name" value="MOLYBDOPTERIN_PROK_1"/>
    <property type="match status" value="1"/>
</dbReference>
<dbReference type="InterPro" id="IPR006657">
    <property type="entry name" value="MoPterin_dinucl-bd_dom"/>
</dbReference>
<evidence type="ECO:0000313" key="7">
    <source>
        <dbReference type="EMBL" id="GBG40672.1"/>
    </source>
</evidence>
<dbReference type="Gene3D" id="3.40.228.10">
    <property type="entry name" value="Dimethylsulfoxide Reductase, domain 2"/>
    <property type="match status" value="1"/>
</dbReference>
<dbReference type="Pfam" id="PF00384">
    <property type="entry name" value="Molybdopterin"/>
    <property type="match status" value="1"/>
</dbReference>
<evidence type="ECO:0000259" key="6">
    <source>
        <dbReference type="PROSITE" id="PS51669"/>
    </source>
</evidence>
<evidence type="ECO:0000313" key="8">
    <source>
        <dbReference type="EMBL" id="GKU73925.1"/>
    </source>
</evidence>
<dbReference type="PROSITE" id="PS51669">
    <property type="entry name" value="4FE4S_MOW_BIS_MGD"/>
    <property type="match status" value="1"/>
</dbReference>
<reference evidence="8" key="3">
    <citation type="journal article" date="2022" name="Microbiol. Resour. Announc.">
        <title>Draft Genome Sequences of Eight Mycobacterium montefiorense Strains Isolated from Salamanders in Captivity.</title>
        <authorList>
            <person name="Komine T."/>
            <person name="Ihara H."/>
            <person name="Fukano H."/>
            <person name="Hoshino Y."/>
            <person name="Kurata O."/>
            <person name="Wada S."/>
        </authorList>
    </citation>
    <scope>NUCLEOTIDE SEQUENCE</scope>
    <source>
        <strain evidence="8">NJB18185</strain>
    </source>
</reference>